<evidence type="ECO:0000256" key="7">
    <source>
        <dbReference type="ARBA" id="ARBA00022840"/>
    </source>
</evidence>
<evidence type="ECO:0000313" key="14">
    <source>
        <dbReference type="Proteomes" id="UP000275078"/>
    </source>
</evidence>
<feature type="binding site" evidence="10">
    <location>
        <position position="63"/>
    </location>
    <ligand>
        <name>ATP</name>
        <dbReference type="ChEBI" id="CHEBI:30616"/>
    </ligand>
</feature>
<feature type="compositionally biased region" description="Pro residues" evidence="11">
    <location>
        <begin position="753"/>
        <end position="766"/>
    </location>
</feature>
<evidence type="ECO:0000256" key="9">
    <source>
        <dbReference type="ARBA" id="ARBA00048679"/>
    </source>
</evidence>
<keyword evidence="6" id="KW-0418">Kinase</keyword>
<feature type="compositionally biased region" description="Gly residues" evidence="11">
    <location>
        <begin position="1098"/>
        <end position="1128"/>
    </location>
</feature>
<reference evidence="13 14" key="1">
    <citation type="journal article" date="2018" name="Nat. Ecol. Evol.">
        <title>Pezizomycetes genomes reveal the molecular basis of ectomycorrhizal truffle lifestyle.</title>
        <authorList>
            <person name="Murat C."/>
            <person name="Payen T."/>
            <person name="Noel B."/>
            <person name="Kuo A."/>
            <person name="Morin E."/>
            <person name="Chen J."/>
            <person name="Kohler A."/>
            <person name="Krizsan K."/>
            <person name="Balestrini R."/>
            <person name="Da Silva C."/>
            <person name="Montanini B."/>
            <person name="Hainaut M."/>
            <person name="Levati E."/>
            <person name="Barry K.W."/>
            <person name="Belfiori B."/>
            <person name="Cichocki N."/>
            <person name="Clum A."/>
            <person name="Dockter R.B."/>
            <person name="Fauchery L."/>
            <person name="Guy J."/>
            <person name="Iotti M."/>
            <person name="Le Tacon F."/>
            <person name="Lindquist E.A."/>
            <person name="Lipzen A."/>
            <person name="Malagnac F."/>
            <person name="Mello A."/>
            <person name="Molinier V."/>
            <person name="Miyauchi S."/>
            <person name="Poulain J."/>
            <person name="Riccioni C."/>
            <person name="Rubini A."/>
            <person name="Sitrit Y."/>
            <person name="Splivallo R."/>
            <person name="Traeger S."/>
            <person name="Wang M."/>
            <person name="Zifcakova L."/>
            <person name="Wipf D."/>
            <person name="Zambonelli A."/>
            <person name="Paolocci F."/>
            <person name="Nowrousian M."/>
            <person name="Ottonello S."/>
            <person name="Baldrian P."/>
            <person name="Spatafora J.W."/>
            <person name="Henrissat B."/>
            <person name="Nagy L.G."/>
            <person name="Aury J.M."/>
            <person name="Wincker P."/>
            <person name="Grigoriev I.V."/>
            <person name="Bonfante P."/>
            <person name="Martin F.M."/>
        </authorList>
    </citation>
    <scope>NUCLEOTIDE SEQUENCE [LARGE SCALE GENOMIC DNA]</scope>
    <source>
        <strain evidence="13 14">RN42</strain>
    </source>
</reference>
<dbReference type="PROSITE" id="PS50011">
    <property type="entry name" value="PROTEIN_KINASE_DOM"/>
    <property type="match status" value="1"/>
</dbReference>
<feature type="compositionally biased region" description="Low complexity" evidence="11">
    <location>
        <begin position="435"/>
        <end position="446"/>
    </location>
</feature>
<feature type="compositionally biased region" description="Basic and acidic residues" evidence="11">
    <location>
        <begin position="361"/>
        <end position="376"/>
    </location>
</feature>
<feature type="region of interest" description="Disordered" evidence="11">
    <location>
        <begin position="666"/>
        <end position="921"/>
    </location>
</feature>
<evidence type="ECO:0000256" key="1">
    <source>
        <dbReference type="ARBA" id="ARBA00008874"/>
    </source>
</evidence>
<feature type="compositionally biased region" description="Basic and acidic residues" evidence="11">
    <location>
        <begin position="1048"/>
        <end position="1062"/>
    </location>
</feature>
<dbReference type="Gene3D" id="1.10.510.10">
    <property type="entry name" value="Transferase(Phosphotransferase) domain 1"/>
    <property type="match status" value="1"/>
</dbReference>
<evidence type="ECO:0000256" key="4">
    <source>
        <dbReference type="ARBA" id="ARBA00022679"/>
    </source>
</evidence>
<dbReference type="EMBL" id="ML119983">
    <property type="protein sequence ID" value="RPA71047.1"/>
    <property type="molecule type" value="Genomic_DNA"/>
</dbReference>
<evidence type="ECO:0000256" key="5">
    <source>
        <dbReference type="ARBA" id="ARBA00022741"/>
    </source>
</evidence>
<evidence type="ECO:0000256" key="3">
    <source>
        <dbReference type="ARBA" id="ARBA00022527"/>
    </source>
</evidence>
<feature type="compositionally biased region" description="Low complexity" evidence="11">
    <location>
        <begin position="455"/>
        <end position="468"/>
    </location>
</feature>
<dbReference type="Pfam" id="PF00069">
    <property type="entry name" value="Pkinase"/>
    <property type="match status" value="1"/>
</dbReference>
<dbReference type="PROSITE" id="PS00107">
    <property type="entry name" value="PROTEIN_KINASE_ATP"/>
    <property type="match status" value="1"/>
</dbReference>
<feature type="compositionally biased region" description="Polar residues" evidence="11">
    <location>
        <begin position="562"/>
        <end position="572"/>
    </location>
</feature>
<proteinExistence type="inferred from homology"/>
<feature type="compositionally biased region" description="Polar residues" evidence="11">
    <location>
        <begin position="670"/>
        <end position="688"/>
    </location>
</feature>
<feature type="compositionally biased region" description="Pro residues" evidence="11">
    <location>
        <begin position="713"/>
        <end position="728"/>
    </location>
</feature>
<evidence type="ECO:0000259" key="12">
    <source>
        <dbReference type="PROSITE" id="PS50011"/>
    </source>
</evidence>
<keyword evidence="3" id="KW-0723">Serine/threonine-protein kinase</keyword>
<dbReference type="GO" id="GO:0005524">
    <property type="term" value="F:ATP binding"/>
    <property type="evidence" value="ECO:0007669"/>
    <property type="project" value="UniProtKB-UniRule"/>
</dbReference>
<dbReference type="AlphaFoldDB" id="A0A3N4HB44"/>
<sequence length="1153" mass="124871">MANNQMDQKKRTQEAIKREIAEATAGANGQPMKYKLLDMVGKGSFGAVFKGIDTQTKQIVAIKVLNLDQPGTSDLEDAQKEIAMLTNLKQSECVNVTAYYGCFLMGPKLWVIMEFCGGGSVRTLAKPGKIGEKYIVVILREVLVALQYIHRLGIIHRDLKAANILINNDGRVQICDFGVSAQLSNVGGKRKTLVGTPWWMAPELIKGTDYDYKVDMWSLGITLLEMANGRPPHSHEDAGRALMLIPTQPPPRLEGGEWSQGLRDVVALCLNEFPKDRPTAEELSKHRYIKACRTPTTVLRDLIARFEAWYKTSGVRQSFFFGQGPNTDTAEDEWDDDWDFDDYKKRMSLMPSWDEDNAGGGDKDGTVKPARPELGRFKTAPVGMGGGIHPLQRIFQPEGAAEGGIYLPDLNEEPVQKPQQQQQQTQQKMERPPVQQQHQQQQQQGQPRKGGFPVNAAFQGQFGQGANQSRQVTPVNTRPVTPQDRGNAVGGGGFGGGGGGFGGNAGGINMIDIPEFGDTLVMRSPPAPVRSNTQIRIPSYHEDVESEQEAITPNAAAPPSQPSVFNWGQPGQNPMKVAKRPKRSDSLGASPFGKLREPAPPLPQTDIGKIVDSLGDQDSSKGGLASPRRMPTSAPSSPPRQPALRRPQMPDHSKSAMHLGINAMHKKPTHVSSRSTPSMADMTATTPTQPMPSIPDGILGSFMPRHPSNKGMPPGPPGAPPPSGPLPQLPLGRKLNKRPSELALQAAAGRDIAPPPLTPGRKPPTPSAQMTRFNLTNAGTLGLSPSPYLPPATPKFPTMQRVQPFNVPSGPGHSTQSSRSDAPGPGHSAQSSRSGHMPYHSAQSSAASSSASLNQPRPQHPQQHSQHPPHLRPPHQRPAQPRPQHHQTRTPVPNTTTTSSSSSRPIPAPASTDPTLATADAATSDREAAHLALLRQHNLRPMPTHPVNPAIFDPFPPPSLLKSETESMLNLMIESLEVLGEAVERVHEYAKSRPEELSEEVRDAFVSDEPAMEPEFLQRWGGKGITTCSDQEWADLVDGLKTFLESDVSKQKERMERKKEGENEGWDTGEESGRESADPFALERFDESEEETPVARSGPGGPGGGGWDFGEVSGEGGRSGPPGGGGGGEELRGVELDRYLEELVEGVEKEGGR</sequence>
<comment type="catalytic activity">
    <reaction evidence="9">
        <text>L-seryl-[protein] + ATP = O-phospho-L-seryl-[protein] + ADP + H(+)</text>
        <dbReference type="Rhea" id="RHEA:17989"/>
        <dbReference type="Rhea" id="RHEA-COMP:9863"/>
        <dbReference type="Rhea" id="RHEA-COMP:11604"/>
        <dbReference type="ChEBI" id="CHEBI:15378"/>
        <dbReference type="ChEBI" id="CHEBI:29999"/>
        <dbReference type="ChEBI" id="CHEBI:30616"/>
        <dbReference type="ChEBI" id="CHEBI:83421"/>
        <dbReference type="ChEBI" id="CHEBI:456216"/>
        <dbReference type="EC" id="2.7.11.1"/>
    </reaction>
</comment>
<dbReference type="GO" id="GO:0004674">
    <property type="term" value="F:protein serine/threonine kinase activity"/>
    <property type="evidence" value="ECO:0007669"/>
    <property type="project" value="UniProtKB-KW"/>
</dbReference>
<protein>
    <recommendedName>
        <fullName evidence="2">non-specific serine/threonine protein kinase</fullName>
        <ecNumber evidence="2">2.7.11.1</ecNumber>
    </recommendedName>
</protein>
<evidence type="ECO:0000256" key="10">
    <source>
        <dbReference type="PROSITE-ProRule" id="PRU10141"/>
    </source>
</evidence>
<feature type="compositionally biased region" description="Low complexity" evidence="11">
    <location>
        <begin position="889"/>
        <end position="921"/>
    </location>
</feature>
<dbReference type="PANTHER" id="PTHR48012:SF21">
    <property type="entry name" value="PH DOMAIN-CONTAINING PROTEIN"/>
    <property type="match status" value="1"/>
</dbReference>
<keyword evidence="5 10" id="KW-0547">Nucleotide-binding</keyword>
<dbReference type="EC" id="2.7.11.1" evidence="2"/>
<dbReference type="InterPro" id="IPR011009">
    <property type="entry name" value="Kinase-like_dom_sf"/>
</dbReference>
<evidence type="ECO:0000256" key="8">
    <source>
        <dbReference type="ARBA" id="ARBA00047899"/>
    </source>
</evidence>
<dbReference type="InterPro" id="IPR017441">
    <property type="entry name" value="Protein_kinase_ATP_BS"/>
</dbReference>
<dbReference type="GO" id="GO:0005737">
    <property type="term" value="C:cytoplasm"/>
    <property type="evidence" value="ECO:0007669"/>
    <property type="project" value="TreeGrafter"/>
</dbReference>
<name>A0A3N4HB44_ASCIM</name>
<feature type="region of interest" description="Disordered" evidence="11">
    <location>
        <begin position="542"/>
        <end position="654"/>
    </location>
</feature>
<feature type="region of interest" description="Disordered" evidence="11">
    <location>
        <begin position="351"/>
        <end position="381"/>
    </location>
</feature>
<organism evidence="13 14">
    <name type="scientific">Ascobolus immersus RN42</name>
    <dbReference type="NCBI Taxonomy" id="1160509"/>
    <lineage>
        <taxon>Eukaryota</taxon>
        <taxon>Fungi</taxon>
        <taxon>Dikarya</taxon>
        <taxon>Ascomycota</taxon>
        <taxon>Pezizomycotina</taxon>
        <taxon>Pezizomycetes</taxon>
        <taxon>Pezizales</taxon>
        <taxon>Ascobolaceae</taxon>
        <taxon>Ascobolus</taxon>
    </lineage>
</organism>
<comment type="similarity">
    <text evidence="1">Belongs to the protein kinase superfamily. STE Ser/Thr protein kinase family. STE20 subfamily.</text>
</comment>
<comment type="catalytic activity">
    <reaction evidence="8">
        <text>L-threonyl-[protein] + ATP = O-phospho-L-threonyl-[protein] + ADP + H(+)</text>
        <dbReference type="Rhea" id="RHEA:46608"/>
        <dbReference type="Rhea" id="RHEA-COMP:11060"/>
        <dbReference type="Rhea" id="RHEA-COMP:11605"/>
        <dbReference type="ChEBI" id="CHEBI:15378"/>
        <dbReference type="ChEBI" id="CHEBI:30013"/>
        <dbReference type="ChEBI" id="CHEBI:30616"/>
        <dbReference type="ChEBI" id="CHEBI:61977"/>
        <dbReference type="ChEBI" id="CHEBI:456216"/>
        <dbReference type="EC" id="2.7.11.1"/>
    </reaction>
</comment>
<feature type="compositionally biased region" description="Low complexity" evidence="11">
    <location>
        <begin position="416"/>
        <end position="427"/>
    </location>
</feature>
<accession>A0A3N4HB44</accession>
<keyword evidence="14" id="KW-1185">Reference proteome</keyword>
<dbReference type="SUPFAM" id="SSF56112">
    <property type="entry name" value="Protein kinase-like (PK-like)"/>
    <property type="match status" value="1"/>
</dbReference>
<keyword evidence="7 10" id="KW-0067">ATP-binding</keyword>
<feature type="compositionally biased region" description="Polar residues" evidence="11">
    <location>
        <begin position="469"/>
        <end position="480"/>
    </location>
</feature>
<dbReference type="SMART" id="SM00220">
    <property type="entry name" value="S_TKc"/>
    <property type="match status" value="1"/>
</dbReference>
<dbReference type="FunFam" id="1.10.510.10:FF:000499">
    <property type="entry name" value="Serine/threonine-protein kinase KIC1"/>
    <property type="match status" value="1"/>
</dbReference>
<evidence type="ECO:0000313" key="13">
    <source>
        <dbReference type="EMBL" id="RPA71047.1"/>
    </source>
</evidence>
<evidence type="ECO:0000256" key="6">
    <source>
        <dbReference type="ARBA" id="ARBA00022777"/>
    </source>
</evidence>
<dbReference type="InterPro" id="IPR050629">
    <property type="entry name" value="STE20/SPS1-PAK"/>
</dbReference>
<feature type="compositionally biased region" description="Basic and acidic residues" evidence="11">
    <location>
        <begin position="1071"/>
        <end position="1085"/>
    </location>
</feature>
<dbReference type="OrthoDB" id="248923at2759"/>
<keyword evidence="4" id="KW-0808">Transferase</keyword>
<evidence type="ECO:0000256" key="2">
    <source>
        <dbReference type="ARBA" id="ARBA00012513"/>
    </source>
</evidence>
<feature type="compositionally biased region" description="Low complexity" evidence="11">
    <location>
        <begin position="841"/>
        <end position="866"/>
    </location>
</feature>
<feature type="compositionally biased region" description="Polar residues" evidence="11">
    <location>
        <begin position="767"/>
        <end position="779"/>
    </location>
</feature>
<gene>
    <name evidence="13" type="ORF">BJ508DRAFT_110855</name>
</gene>
<dbReference type="Proteomes" id="UP000275078">
    <property type="component" value="Unassembled WGS sequence"/>
</dbReference>
<dbReference type="STRING" id="1160509.A0A3N4HB44"/>
<dbReference type="InterPro" id="IPR008271">
    <property type="entry name" value="Ser/Thr_kinase_AS"/>
</dbReference>
<evidence type="ECO:0000256" key="11">
    <source>
        <dbReference type="SAM" id="MobiDB-lite"/>
    </source>
</evidence>
<dbReference type="PANTHER" id="PTHR48012">
    <property type="entry name" value="STERILE20-LIKE KINASE, ISOFORM B-RELATED"/>
    <property type="match status" value="1"/>
</dbReference>
<feature type="region of interest" description="Disordered" evidence="11">
    <location>
        <begin position="1048"/>
        <end position="1135"/>
    </location>
</feature>
<feature type="region of interest" description="Disordered" evidence="11">
    <location>
        <begin position="414"/>
        <end position="495"/>
    </location>
</feature>
<dbReference type="PROSITE" id="PS00108">
    <property type="entry name" value="PROTEIN_KINASE_ST"/>
    <property type="match status" value="1"/>
</dbReference>
<dbReference type="InterPro" id="IPR000719">
    <property type="entry name" value="Prot_kinase_dom"/>
</dbReference>
<feature type="domain" description="Protein kinase" evidence="12">
    <location>
        <begin position="34"/>
        <end position="289"/>
    </location>
</feature>